<dbReference type="InterPro" id="IPR052906">
    <property type="entry name" value="Type_IV_Methyl-Rstrct_Enzyme"/>
</dbReference>
<comment type="caution">
    <text evidence="3">The sequence shown here is derived from an EMBL/GenBank/DDBJ whole genome shotgun (WGS) entry which is preliminary data.</text>
</comment>
<dbReference type="InterPro" id="IPR007560">
    <property type="entry name" value="Restrct_endonuc_IV_Mrr"/>
</dbReference>
<keyword evidence="1" id="KW-0472">Membrane</keyword>
<dbReference type="Proteomes" id="UP001595989">
    <property type="component" value="Unassembled WGS sequence"/>
</dbReference>
<dbReference type="PANTHER" id="PTHR30015:SF6">
    <property type="entry name" value="SLL1429 PROTEIN"/>
    <property type="match status" value="1"/>
</dbReference>
<name>A0ABV9DGI4_9BACI</name>
<keyword evidence="3" id="KW-0378">Hydrolase</keyword>
<protein>
    <submittedName>
        <fullName evidence="3">Restriction endonuclease</fullName>
    </submittedName>
</protein>
<evidence type="ECO:0000259" key="2">
    <source>
        <dbReference type="Pfam" id="PF04471"/>
    </source>
</evidence>
<feature type="domain" description="Restriction endonuclease type IV Mrr" evidence="2">
    <location>
        <begin position="60"/>
        <end position="169"/>
    </location>
</feature>
<dbReference type="GO" id="GO:0004519">
    <property type="term" value="F:endonuclease activity"/>
    <property type="evidence" value="ECO:0007669"/>
    <property type="project" value="UniProtKB-KW"/>
</dbReference>
<reference evidence="4" key="1">
    <citation type="journal article" date="2019" name="Int. J. Syst. Evol. Microbiol.">
        <title>The Global Catalogue of Microorganisms (GCM) 10K type strain sequencing project: providing services to taxonomists for standard genome sequencing and annotation.</title>
        <authorList>
            <consortium name="The Broad Institute Genomics Platform"/>
            <consortium name="The Broad Institute Genome Sequencing Center for Infectious Disease"/>
            <person name="Wu L."/>
            <person name="Ma J."/>
        </authorList>
    </citation>
    <scope>NUCLEOTIDE SEQUENCE [LARGE SCALE GENOMIC DNA]</scope>
    <source>
        <strain evidence="4">CGMCC 4.7426</strain>
    </source>
</reference>
<keyword evidence="4" id="KW-1185">Reference proteome</keyword>
<dbReference type="SUPFAM" id="SSF52980">
    <property type="entry name" value="Restriction endonuclease-like"/>
    <property type="match status" value="1"/>
</dbReference>
<dbReference type="InterPro" id="IPR011856">
    <property type="entry name" value="tRNA_endonuc-like_dom_sf"/>
</dbReference>
<dbReference type="EMBL" id="JBHSFU010000004">
    <property type="protein sequence ID" value="MFC4557846.1"/>
    <property type="molecule type" value="Genomic_DNA"/>
</dbReference>
<evidence type="ECO:0000256" key="1">
    <source>
        <dbReference type="SAM" id="Phobius"/>
    </source>
</evidence>
<evidence type="ECO:0000313" key="4">
    <source>
        <dbReference type="Proteomes" id="UP001595989"/>
    </source>
</evidence>
<keyword evidence="1" id="KW-0812">Transmembrane</keyword>
<dbReference type="PANTHER" id="PTHR30015">
    <property type="entry name" value="MRR RESTRICTION SYSTEM PROTEIN"/>
    <property type="match status" value="1"/>
</dbReference>
<accession>A0ABV9DGI4</accession>
<keyword evidence="3" id="KW-0255">Endonuclease</keyword>
<dbReference type="InterPro" id="IPR011335">
    <property type="entry name" value="Restrct_endonuc-II-like"/>
</dbReference>
<keyword evidence="1" id="KW-1133">Transmembrane helix</keyword>
<dbReference type="Gene3D" id="3.40.1350.10">
    <property type="match status" value="1"/>
</dbReference>
<gene>
    <name evidence="3" type="ORF">ACFO3D_06435</name>
</gene>
<dbReference type="Pfam" id="PF04471">
    <property type="entry name" value="Mrr_cat"/>
    <property type="match status" value="1"/>
</dbReference>
<feature type="transmembrane region" description="Helical" evidence="1">
    <location>
        <begin position="26"/>
        <end position="44"/>
    </location>
</feature>
<evidence type="ECO:0000313" key="3">
    <source>
        <dbReference type="EMBL" id="MFC4557846.1"/>
    </source>
</evidence>
<dbReference type="RefSeq" id="WP_390293972.1">
    <property type="nucleotide sequence ID" value="NZ_JBHSFU010000004.1"/>
</dbReference>
<proteinExistence type="predicted"/>
<organism evidence="3 4">
    <name type="scientific">Virgibacillus kekensis</name>
    <dbReference type="NCBI Taxonomy" id="202261"/>
    <lineage>
        <taxon>Bacteria</taxon>
        <taxon>Bacillati</taxon>
        <taxon>Bacillota</taxon>
        <taxon>Bacilli</taxon>
        <taxon>Bacillales</taxon>
        <taxon>Bacillaceae</taxon>
        <taxon>Virgibacillus</taxon>
    </lineage>
</organism>
<keyword evidence="3" id="KW-0540">Nuclease</keyword>
<sequence>MELGLLEGFKMSIDIFWSLLTAEPSLAIGICVMIGCYFLFLLTINSIREQKLRKSGISEVDKMRGRKFEEYLQTLFKAKGYVVKLTPASGDYGADLILSTKENKIIVQAKRYKKNVGVKAVQEIASARSHYKADECWVVTNSYFTEQAKSLARSNQVRLIDRKQLMEWMLEEKKSDRVVS</sequence>